<sequence length="149" mass="16280">MESEFLMEALRAFLRRRLRQRVCRSGSWTGGRLKMLVADCAFVAEPYAFLVHALVGYLDEPGTPRAVPACKGGNWITQAFGTLAQKVKPTRSLQSYDPPDLPVNWVTAAFDALSGRPVLGDTEAPLQLSSDAGEGWISDALVAASRREL</sequence>
<comment type="caution">
    <text evidence="1">The sequence shown here is derived from an EMBL/GenBank/DDBJ whole genome shotgun (WGS) entry which is preliminary data.</text>
</comment>
<organism evidence="1 2">
    <name type="scientific">Symbiodinium natans</name>
    <dbReference type="NCBI Taxonomy" id="878477"/>
    <lineage>
        <taxon>Eukaryota</taxon>
        <taxon>Sar</taxon>
        <taxon>Alveolata</taxon>
        <taxon>Dinophyceae</taxon>
        <taxon>Suessiales</taxon>
        <taxon>Symbiodiniaceae</taxon>
        <taxon>Symbiodinium</taxon>
    </lineage>
</organism>
<gene>
    <name evidence="1" type="ORF">SNAT2548_LOCUS20706</name>
</gene>
<name>A0A812Q169_9DINO</name>
<dbReference type="EMBL" id="CAJNDS010002219">
    <property type="protein sequence ID" value="CAE7379239.1"/>
    <property type="molecule type" value="Genomic_DNA"/>
</dbReference>
<dbReference type="Proteomes" id="UP000604046">
    <property type="component" value="Unassembled WGS sequence"/>
</dbReference>
<proteinExistence type="predicted"/>
<evidence type="ECO:0000313" key="1">
    <source>
        <dbReference type="EMBL" id="CAE7379239.1"/>
    </source>
</evidence>
<reference evidence="1" key="1">
    <citation type="submission" date="2021-02" db="EMBL/GenBank/DDBJ databases">
        <authorList>
            <person name="Dougan E. K."/>
            <person name="Rhodes N."/>
            <person name="Thang M."/>
            <person name="Chan C."/>
        </authorList>
    </citation>
    <scope>NUCLEOTIDE SEQUENCE</scope>
</reference>
<keyword evidence="2" id="KW-1185">Reference proteome</keyword>
<evidence type="ECO:0000313" key="2">
    <source>
        <dbReference type="Proteomes" id="UP000604046"/>
    </source>
</evidence>
<protein>
    <submittedName>
        <fullName evidence="1">Uncharacterized protein</fullName>
    </submittedName>
</protein>
<dbReference type="OrthoDB" id="428148at2759"/>
<accession>A0A812Q169</accession>
<dbReference type="AlphaFoldDB" id="A0A812Q169"/>